<keyword evidence="11 12" id="KW-0472">Membrane</keyword>
<keyword evidence="15" id="KW-1185">Reference proteome</keyword>
<protein>
    <submittedName>
        <fullName evidence="14">Site-2 protease family protein</fullName>
    </submittedName>
</protein>
<organism evidence="14 15">
    <name type="scientific">Clostridium sardiniense</name>
    <name type="common">Clostridium absonum</name>
    <dbReference type="NCBI Taxonomy" id="29369"/>
    <lineage>
        <taxon>Bacteria</taxon>
        <taxon>Bacillati</taxon>
        <taxon>Bacillota</taxon>
        <taxon>Clostridia</taxon>
        <taxon>Eubacteriales</taxon>
        <taxon>Clostridiaceae</taxon>
        <taxon>Clostridium</taxon>
    </lineage>
</organism>
<keyword evidence="10" id="KW-0482">Metalloprotease</keyword>
<evidence type="ECO:0000256" key="10">
    <source>
        <dbReference type="ARBA" id="ARBA00023049"/>
    </source>
</evidence>
<dbReference type="GO" id="GO:0008233">
    <property type="term" value="F:peptidase activity"/>
    <property type="evidence" value="ECO:0007669"/>
    <property type="project" value="UniProtKB-KW"/>
</dbReference>
<evidence type="ECO:0000256" key="7">
    <source>
        <dbReference type="ARBA" id="ARBA00022801"/>
    </source>
</evidence>
<evidence type="ECO:0000256" key="11">
    <source>
        <dbReference type="ARBA" id="ARBA00023136"/>
    </source>
</evidence>
<feature type="domain" description="Peptidase M50" evidence="13">
    <location>
        <begin position="29"/>
        <end position="97"/>
    </location>
</feature>
<evidence type="ECO:0000256" key="12">
    <source>
        <dbReference type="SAM" id="Phobius"/>
    </source>
</evidence>
<feature type="domain" description="Peptidase M50" evidence="13">
    <location>
        <begin position="100"/>
        <end position="162"/>
    </location>
</feature>
<evidence type="ECO:0000313" key="15">
    <source>
        <dbReference type="Proteomes" id="UP001299068"/>
    </source>
</evidence>
<gene>
    <name evidence="14" type="ORF">K5V21_10265</name>
</gene>
<evidence type="ECO:0000256" key="4">
    <source>
        <dbReference type="ARBA" id="ARBA00022670"/>
    </source>
</evidence>
<keyword evidence="5 12" id="KW-0812">Transmembrane</keyword>
<evidence type="ECO:0000256" key="3">
    <source>
        <dbReference type="ARBA" id="ARBA00007931"/>
    </source>
</evidence>
<evidence type="ECO:0000259" key="13">
    <source>
        <dbReference type="Pfam" id="PF02163"/>
    </source>
</evidence>
<comment type="subcellular location">
    <subcellularLocation>
        <location evidence="2">Membrane</location>
        <topology evidence="2">Multi-pass membrane protein</topology>
    </subcellularLocation>
</comment>
<name>A0ABS7KZ10_CLOSR</name>
<dbReference type="PANTHER" id="PTHR39188:SF3">
    <property type="entry name" value="STAGE IV SPORULATION PROTEIN FB"/>
    <property type="match status" value="1"/>
</dbReference>
<comment type="caution">
    <text evidence="14">The sequence shown here is derived from an EMBL/GenBank/DDBJ whole genome shotgun (WGS) entry which is preliminary data.</text>
</comment>
<evidence type="ECO:0000256" key="2">
    <source>
        <dbReference type="ARBA" id="ARBA00004141"/>
    </source>
</evidence>
<dbReference type="InterPro" id="IPR008915">
    <property type="entry name" value="Peptidase_M50"/>
</dbReference>
<accession>A0ABS7KZ10</accession>
<feature type="transmembrane region" description="Helical" evidence="12">
    <location>
        <begin position="76"/>
        <end position="97"/>
    </location>
</feature>
<dbReference type="Pfam" id="PF02163">
    <property type="entry name" value="Peptidase_M50"/>
    <property type="match status" value="2"/>
</dbReference>
<proteinExistence type="inferred from homology"/>
<keyword evidence="8" id="KW-0862">Zinc</keyword>
<evidence type="ECO:0000256" key="6">
    <source>
        <dbReference type="ARBA" id="ARBA00022723"/>
    </source>
</evidence>
<reference evidence="14 15" key="1">
    <citation type="journal article" date="2021" name="Cell Host Microbe">
        <title>in vivo commensal control of Clostridioides difficile virulence.</title>
        <authorList>
            <person name="Girinathan B.P."/>
            <person name="Dibenedetto N."/>
            <person name="Worley J.N."/>
            <person name="Peltier J."/>
            <person name="Arrieta-Ortiz M.L."/>
            <person name="Rupa Christinal Immanuel S."/>
            <person name="Lavin R."/>
            <person name="Delaney M.L."/>
            <person name="Cummins C."/>
            <person name="Hoffmann M."/>
            <person name="Luo Y."/>
            <person name="Gonzalez-Escalona N."/>
            <person name="Allard M."/>
            <person name="Onderdonk A.B."/>
            <person name="Gerber G.K."/>
            <person name="Sonenshein A.L."/>
            <person name="Baliga N."/>
            <person name="Dupuy B."/>
            <person name="Bry L."/>
        </authorList>
    </citation>
    <scope>NUCLEOTIDE SEQUENCE [LARGE SCALE GENOMIC DNA]</scope>
    <source>
        <strain evidence="14 15">DSM 599</strain>
    </source>
</reference>
<keyword evidence="9 12" id="KW-1133">Transmembrane helix</keyword>
<comment type="similarity">
    <text evidence="3">Belongs to the peptidase M50B family.</text>
</comment>
<dbReference type="GO" id="GO:0006508">
    <property type="term" value="P:proteolysis"/>
    <property type="evidence" value="ECO:0007669"/>
    <property type="project" value="UniProtKB-KW"/>
</dbReference>
<dbReference type="PANTHER" id="PTHR39188">
    <property type="entry name" value="MEMBRANE-ASSOCIATED ZINC METALLOPROTEASE M50B"/>
    <property type="match status" value="1"/>
</dbReference>
<keyword evidence="6" id="KW-0479">Metal-binding</keyword>
<feature type="transmembrane region" description="Helical" evidence="12">
    <location>
        <begin position="12"/>
        <end position="34"/>
    </location>
</feature>
<evidence type="ECO:0000256" key="1">
    <source>
        <dbReference type="ARBA" id="ARBA00001947"/>
    </source>
</evidence>
<dbReference type="EMBL" id="JAIKTU010000007">
    <property type="protein sequence ID" value="MBY0755838.1"/>
    <property type="molecule type" value="Genomic_DNA"/>
</dbReference>
<dbReference type="RefSeq" id="WP_221861172.1">
    <property type="nucleotide sequence ID" value="NZ_JAIKTU010000007.1"/>
</dbReference>
<keyword evidence="4 14" id="KW-0645">Protease</keyword>
<keyword evidence="7" id="KW-0378">Hydrolase</keyword>
<sequence>MKKSYKLMIIEVVLLLLAISFESKILIGVISIILHEFTHIYVGSKLGCKVYNLELGITGAKAELSEIDDLRENEKLILYLSGPAMNFILACLLYTLYNISHIPILEIGYEVNIGLFIFNLFPAYPLDGSRILEIILSKCNSYIKSKKITTWISYTASVCLIVLFFIMIFLHKVNLSLFLMGILIIYSTVLEKNWTMYIIMGDIIKKRRKLKKYDFVENRTVSVFYKNELLNVMRLVDKSKFNTFYVLDEELKLLKIIHEDELLEGLKNYGNITLEEYINRLKETQ</sequence>
<evidence type="ECO:0000256" key="9">
    <source>
        <dbReference type="ARBA" id="ARBA00022989"/>
    </source>
</evidence>
<feature type="transmembrane region" description="Helical" evidence="12">
    <location>
        <begin position="177"/>
        <end position="199"/>
    </location>
</feature>
<feature type="transmembrane region" description="Helical" evidence="12">
    <location>
        <begin position="151"/>
        <end position="171"/>
    </location>
</feature>
<evidence type="ECO:0000313" key="14">
    <source>
        <dbReference type="EMBL" id="MBY0755838.1"/>
    </source>
</evidence>
<dbReference type="Proteomes" id="UP001299068">
    <property type="component" value="Unassembled WGS sequence"/>
</dbReference>
<comment type="cofactor">
    <cofactor evidence="1">
        <name>Zn(2+)</name>
        <dbReference type="ChEBI" id="CHEBI:29105"/>
    </cofactor>
</comment>
<evidence type="ECO:0000256" key="8">
    <source>
        <dbReference type="ARBA" id="ARBA00022833"/>
    </source>
</evidence>
<evidence type="ECO:0000256" key="5">
    <source>
        <dbReference type="ARBA" id="ARBA00022692"/>
    </source>
</evidence>